<organism>
    <name type="scientific">Branchiostoma floridae</name>
    <name type="common">Florida lancelet</name>
    <name type="synonym">Amphioxus</name>
    <dbReference type="NCBI Taxonomy" id="7739"/>
    <lineage>
        <taxon>Eukaryota</taxon>
        <taxon>Metazoa</taxon>
        <taxon>Chordata</taxon>
        <taxon>Cephalochordata</taxon>
        <taxon>Leptocardii</taxon>
        <taxon>Amphioxiformes</taxon>
        <taxon>Branchiostomatidae</taxon>
        <taxon>Branchiostoma</taxon>
    </lineage>
</organism>
<dbReference type="EMBL" id="GG666485">
    <property type="protein sequence ID" value="EEN64860.1"/>
    <property type="molecule type" value="Genomic_DNA"/>
</dbReference>
<keyword evidence="8" id="KW-0325">Glycoprotein</keyword>
<keyword evidence="10" id="KW-0812">Transmembrane</keyword>
<dbReference type="InterPro" id="IPR036364">
    <property type="entry name" value="SEA_dom_sf"/>
</dbReference>
<dbReference type="Pfam" id="PF01390">
    <property type="entry name" value="SEA"/>
    <property type="match status" value="2"/>
</dbReference>
<keyword evidence="4" id="KW-0732">Signal</keyword>
<dbReference type="Gene3D" id="3.30.70.960">
    <property type="entry name" value="SEA domain"/>
    <property type="match status" value="2"/>
</dbReference>
<evidence type="ECO:0000256" key="1">
    <source>
        <dbReference type="ARBA" id="ARBA00004236"/>
    </source>
</evidence>
<dbReference type="PANTHER" id="PTHR24037">
    <property type="entry name" value="HEART DEVELOPMENT PROTEIN WITH EGF-LIKE DOMAINS 1"/>
    <property type="match status" value="1"/>
</dbReference>
<evidence type="ECO:0000256" key="4">
    <source>
        <dbReference type="ARBA" id="ARBA00022729"/>
    </source>
</evidence>
<keyword evidence="6 10" id="KW-0472">Membrane</keyword>
<evidence type="ECO:0000259" key="11">
    <source>
        <dbReference type="PROSITE" id="PS50024"/>
    </source>
</evidence>
<keyword evidence="5" id="KW-0677">Repeat</keyword>
<dbReference type="GO" id="GO:0005886">
    <property type="term" value="C:plasma membrane"/>
    <property type="evidence" value="ECO:0007669"/>
    <property type="project" value="UniProtKB-SubCell"/>
</dbReference>
<feature type="region of interest" description="Disordered" evidence="9">
    <location>
        <begin position="313"/>
        <end position="334"/>
    </location>
</feature>
<dbReference type="SUPFAM" id="SSF82671">
    <property type="entry name" value="SEA domain"/>
    <property type="match status" value="2"/>
</dbReference>
<evidence type="ECO:0000256" key="5">
    <source>
        <dbReference type="ARBA" id="ARBA00022737"/>
    </source>
</evidence>
<evidence type="ECO:0000256" key="10">
    <source>
        <dbReference type="SAM" id="Phobius"/>
    </source>
</evidence>
<keyword evidence="7" id="KW-1015">Disulfide bond</keyword>
<proteinExistence type="predicted"/>
<evidence type="ECO:0000256" key="6">
    <source>
        <dbReference type="ARBA" id="ARBA00023136"/>
    </source>
</evidence>
<dbReference type="AlphaFoldDB" id="C3Y4I6"/>
<feature type="domain" description="SEA" evidence="11">
    <location>
        <begin position="1"/>
        <end position="105"/>
    </location>
</feature>
<evidence type="ECO:0000313" key="12">
    <source>
        <dbReference type="EMBL" id="EEN64860.1"/>
    </source>
</evidence>
<keyword evidence="10" id="KW-1133">Transmembrane helix</keyword>
<accession>C3Y4I6</accession>
<name>C3Y4I6_BRAFL</name>
<keyword evidence="2" id="KW-1003">Cell membrane</keyword>
<dbReference type="PANTHER" id="PTHR24037:SF11">
    <property type="entry name" value="MUCIN-2-LIKE"/>
    <property type="match status" value="1"/>
</dbReference>
<comment type="subcellular location">
    <subcellularLocation>
        <location evidence="1">Cell membrane</location>
    </subcellularLocation>
</comment>
<evidence type="ECO:0000256" key="3">
    <source>
        <dbReference type="ARBA" id="ARBA00022536"/>
    </source>
</evidence>
<gene>
    <name evidence="12" type="ORF">BRAFLDRAFT_89721</name>
</gene>
<sequence length="334" mass="35933">MTMNRPYTSDLADSSSQAFRTLAQTVSSKIFIYLSSSSSGLLSVTVTSFRPGSVVAVVNANFQQNASVDSNSVVNNLKQAVANDPDNPLGGILGKAASVMLDTAEMEQLAHLDLKDKNSEAFRSLSFKVSNQIFVYLKTTSLGDSLLSVTILNFRQGSVVANYNANFKSNATVSDSGVSGALQQAISQDPNNTFGIDVSSLCTKTNEDLACGETEGVDQNLVIGLGVCVPVVAIILLIILGFLIKRRLERKEVYSVQKGMAGNNGRRMAPRYGGTGKRISEKNVQLMRAPGTVPYATKPANFERLRGSNYKGMMRSHPSAVSGSARKYQYDPYP</sequence>
<dbReference type="PROSITE" id="PS50024">
    <property type="entry name" value="SEA"/>
    <property type="match status" value="1"/>
</dbReference>
<feature type="transmembrane region" description="Helical" evidence="10">
    <location>
        <begin position="221"/>
        <end position="244"/>
    </location>
</feature>
<protein>
    <recommendedName>
        <fullName evidence="11">SEA domain-containing protein</fullName>
    </recommendedName>
</protein>
<reference evidence="12" key="1">
    <citation type="journal article" date="2008" name="Nature">
        <title>The amphioxus genome and the evolution of the chordate karyotype.</title>
        <authorList>
            <consortium name="US DOE Joint Genome Institute (JGI-PGF)"/>
            <person name="Putnam N.H."/>
            <person name="Butts T."/>
            <person name="Ferrier D.E.K."/>
            <person name="Furlong R.F."/>
            <person name="Hellsten U."/>
            <person name="Kawashima T."/>
            <person name="Robinson-Rechavi M."/>
            <person name="Shoguchi E."/>
            <person name="Terry A."/>
            <person name="Yu J.-K."/>
            <person name="Benito-Gutierrez E.L."/>
            <person name="Dubchak I."/>
            <person name="Garcia-Fernandez J."/>
            <person name="Gibson-Brown J.J."/>
            <person name="Grigoriev I.V."/>
            <person name="Horton A.C."/>
            <person name="de Jong P.J."/>
            <person name="Jurka J."/>
            <person name="Kapitonov V.V."/>
            <person name="Kohara Y."/>
            <person name="Kuroki Y."/>
            <person name="Lindquist E."/>
            <person name="Lucas S."/>
            <person name="Osoegawa K."/>
            <person name="Pennacchio L.A."/>
            <person name="Salamov A.A."/>
            <person name="Satou Y."/>
            <person name="Sauka-Spengler T."/>
            <person name="Schmutz J."/>
            <person name="Shin-I T."/>
            <person name="Toyoda A."/>
            <person name="Bronner-Fraser M."/>
            <person name="Fujiyama A."/>
            <person name="Holland L.Z."/>
            <person name="Holland P.W.H."/>
            <person name="Satoh N."/>
            <person name="Rokhsar D.S."/>
        </authorList>
    </citation>
    <scope>NUCLEOTIDE SEQUENCE [LARGE SCALE GENOMIC DNA]</scope>
    <source>
        <strain evidence="12">S238N-H82</strain>
        <tissue evidence="12">Testes</tissue>
    </source>
</reference>
<evidence type="ECO:0000256" key="2">
    <source>
        <dbReference type="ARBA" id="ARBA00022475"/>
    </source>
</evidence>
<dbReference type="InParanoid" id="C3Y4I6"/>
<evidence type="ECO:0000256" key="7">
    <source>
        <dbReference type="ARBA" id="ARBA00023157"/>
    </source>
</evidence>
<evidence type="ECO:0000256" key="8">
    <source>
        <dbReference type="ARBA" id="ARBA00023180"/>
    </source>
</evidence>
<evidence type="ECO:0000256" key="9">
    <source>
        <dbReference type="SAM" id="MobiDB-lite"/>
    </source>
</evidence>
<dbReference type="InterPro" id="IPR000082">
    <property type="entry name" value="SEA_dom"/>
</dbReference>
<keyword evidence="3" id="KW-0245">EGF-like domain</keyword>